<dbReference type="Proteomes" id="UP000799776">
    <property type="component" value="Unassembled WGS sequence"/>
</dbReference>
<dbReference type="EMBL" id="ML978711">
    <property type="protein sequence ID" value="KAF2091789.1"/>
    <property type="molecule type" value="Genomic_DNA"/>
</dbReference>
<evidence type="ECO:0000313" key="3">
    <source>
        <dbReference type="Proteomes" id="UP000799776"/>
    </source>
</evidence>
<accession>A0A9P4I3H4</accession>
<organism evidence="2 3">
    <name type="scientific">Saccharata proteae CBS 121410</name>
    <dbReference type="NCBI Taxonomy" id="1314787"/>
    <lineage>
        <taxon>Eukaryota</taxon>
        <taxon>Fungi</taxon>
        <taxon>Dikarya</taxon>
        <taxon>Ascomycota</taxon>
        <taxon>Pezizomycotina</taxon>
        <taxon>Dothideomycetes</taxon>
        <taxon>Dothideomycetes incertae sedis</taxon>
        <taxon>Botryosphaeriales</taxon>
        <taxon>Saccharataceae</taxon>
        <taxon>Saccharata</taxon>
    </lineage>
</organism>
<evidence type="ECO:0000256" key="1">
    <source>
        <dbReference type="SAM" id="MobiDB-lite"/>
    </source>
</evidence>
<protein>
    <submittedName>
        <fullName evidence="2">Uncharacterized protein</fullName>
    </submittedName>
</protein>
<feature type="compositionally biased region" description="Polar residues" evidence="1">
    <location>
        <begin position="92"/>
        <end position="102"/>
    </location>
</feature>
<keyword evidence="3" id="KW-1185">Reference proteome</keyword>
<gene>
    <name evidence="2" type="ORF">K490DRAFT_52974</name>
</gene>
<feature type="region of interest" description="Disordered" evidence="1">
    <location>
        <begin position="86"/>
        <end position="126"/>
    </location>
</feature>
<sequence length="140" mass="15104">MSPTKRQSSSIFNLRDKRRISSYHTSLSSDSDDAIPLVTLAQPNPISPPATLKDARPSRCSIQAVKLSSTPTSSRPRRMVRYVSHGIGGAGNFTTTFQSDTTRIPEPASTTRTPSSSPPPPASRRGICSCSRCFGKTAEH</sequence>
<dbReference type="AlphaFoldDB" id="A0A9P4I3H4"/>
<evidence type="ECO:0000313" key="2">
    <source>
        <dbReference type="EMBL" id="KAF2091789.1"/>
    </source>
</evidence>
<feature type="region of interest" description="Disordered" evidence="1">
    <location>
        <begin position="1"/>
        <end position="34"/>
    </location>
</feature>
<reference evidence="2" key="1">
    <citation type="journal article" date="2020" name="Stud. Mycol.">
        <title>101 Dothideomycetes genomes: a test case for predicting lifestyles and emergence of pathogens.</title>
        <authorList>
            <person name="Haridas S."/>
            <person name="Albert R."/>
            <person name="Binder M."/>
            <person name="Bloem J."/>
            <person name="Labutti K."/>
            <person name="Salamov A."/>
            <person name="Andreopoulos B."/>
            <person name="Baker S."/>
            <person name="Barry K."/>
            <person name="Bills G."/>
            <person name="Bluhm B."/>
            <person name="Cannon C."/>
            <person name="Castanera R."/>
            <person name="Culley D."/>
            <person name="Daum C."/>
            <person name="Ezra D."/>
            <person name="Gonzalez J."/>
            <person name="Henrissat B."/>
            <person name="Kuo A."/>
            <person name="Liang C."/>
            <person name="Lipzen A."/>
            <person name="Lutzoni F."/>
            <person name="Magnuson J."/>
            <person name="Mondo S."/>
            <person name="Nolan M."/>
            <person name="Ohm R."/>
            <person name="Pangilinan J."/>
            <person name="Park H.-J."/>
            <person name="Ramirez L."/>
            <person name="Alfaro M."/>
            <person name="Sun H."/>
            <person name="Tritt A."/>
            <person name="Yoshinaga Y."/>
            <person name="Zwiers L.-H."/>
            <person name="Turgeon B."/>
            <person name="Goodwin S."/>
            <person name="Spatafora J."/>
            <person name="Crous P."/>
            <person name="Grigoriev I."/>
        </authorList>
    </citation>
    <scope>NUCLEOTIDE SEQUENCE</scope>
    <source>
        <strain evidence="2">CBS 121410</strain>
    </source>
</reference>
<comment type="caution">
    <text evidence="2">The sequence shown here is derived from an EMBL/GenBank/DDBJ whole genome shotgun (WGS) entry which is preliminary data.</text>
</comment>
<proteinExistence type="predicted"/>
<feature type="compositionally biased region" description="Polar residues" evidence="1">
    <location>
        <begin position="1"/>
        <end position="12"/>
    </location>
</feature>
<name>A0A9P4I3H4_9PEZI</name>